<evidence type="ECO:0000313" key="2">
    <source>
        <dbReference type="Proteomes" id="UP000326837"/>
    </source>
</evidence>
<sequence length="57" mass="5895">MGSSEKTIVEADGGLKTLFRRAALPQASRGVPPPAENHQATFSAELLECKLAAGLSA</sequence>
<gene>
    <name evidence="1" type="ORF">PLANPX_5236</name>
</gene>
<evidence type="ECO:0000313" key="1">
    <source>
        <dbReference type="EMBL" id="BBO35624.1"/>
    </source>
</evidence>
<proteinExistence type="predicted"/>
<name>A0A5K7XFI2_9BACT</name>
<protein>
    <submittedName>
        <fullName evidence="1">Uncharacterized protein</fullName>
    </submittedName>
</protein>
<reference evidence="2" key="1">
    <citation type="submission" date="2019-10" db="EMBL/GenBank/DDBJ databases">
        <title>Lacipirellula parvula gen. nov., sp. nov., representing a lineage of planctomycetes widespread in freshwater anoxic habitats, and description of the family Lacipirellulaceae.</title>
        <authorList>
            <person name="Dedysh S.N."/>
            <person name="Kulichevskaya I.S."/>
            <person name="Beletsky A.V."/>
            <person name="Rakitin A.L."/>
            <person name="Mardanov A.V."/>
            <person name="Ivanova A.A."/>
            <person name="Saltykova V.X."/>
            <person name="Rijpstra W.I.C."/>
            <person name="Sinninghe Damste J.S."/>
            <person name="Ravin N.V."/>
        </authorList>
    </citation>
    <scope>NUCLEOTIDE SEQUENCE [LARGE SCALE GENOMIC DNA]</scope>
    <source>
        <strain evidence="2">PX69</strain>
    </source>
</reference>
<dbReference type="Proteomes" id="UP000326837">
    <property type="component" value="Chromosome"/>
</dbReference>
<keyword evidence="2" id="KW-1185">Reference proteome</keyword>
<dbReference type="KEGG" id="lpav:PLANPX_5236"/>
<accession>A0A5K7XFI2</accession>
<organism evidence="1 2">
    <name type="scientific">Lacipirellula parvula</name>
    <dbReference type="NCBI Taxonomy" id="2650471"/>
    <lineage>
        <taxon>Bacteria</taxon>
        <taxon>Pseudomonadati</taxon>
        <taxon>Planctomycetota</taxon>
        <taxon>Planctomycetia</taxon>
        <taxon>Pirellulales</taxon>
        <taxon>Lacipirellulaceae</taxon>
        <taxon>Lacipirellula</taxon>
    </lineage>
</organism>
<dbReference type="AlphaFoldDB" id="A0A5K7XFI2"/>
<dbReference type="EMBL" id="AP021861">
    <property type="protein sequence ID" value="BBO35624.1"/>
    <property type="molecule type" value="Genomic_DNA"/>
</dbReference>